<dbReference type="NCBIfam" id="TIGR04183">
    <property type="entry name" value="Por_Secre_tail"/>
    <property type="match status" value="1"/>
</dbReference>
<organism evidence="4 5">
    <name type="scientific">Maribacter luteus</name>
    <dbReference type="NCBI Taxonomy" id="2594478"/>
    <lineage>
        <taxon>Bacteria</taxon>
        <taxon>Pseudomonadati</taxon>
        <taxon>Bacteroidota</taxon>
        <taxon>Flavobacteriia</taxon>
        <taxon>Flavobacteriales</taxon>
        <taxon>Flavobacteriaceae</taxon>
        <taxon>Maribacter</taxon>
    </lineage>
</organism>
<dbReference type="AlphaFoldDB" id="A0A6I2MLG9"/>
<evidence type="ECO:0000313" key="4">
    <source>
        <dbReference type="EMBL" id="MRX63882.1"/>
    </source>
</evidence>
<dbReference type="SUPFAM" id="SSF50998">
    <property type="entry name" value="Quinoprotein alcohol dehydrogenase-like"/>
    <property type="match status" value="1"/>
</dbReference>
<keyword evidence="5" id="KW-1185">Reference proteome</keyword>
<comment type="caution">
    <text evidence="4">The sequence shown here is derived from an EMBL/GenBank/DDBJ whole genome shotgun (WGS) entry which is preliminary data.</text>
</comment>
<evidence type="ECO:0000256" key="2">
    <source>
        <dbReference type="SAM" id="MobiDB-lite"/>
    </source>
</evidence>
<feature type="signal peptide" evidence="3">
    <location>
        <begin position="1"/>
        <end position="19"/>
    </location>
</feature>
<proteinExistence type="predicted"/>
<feature type="chain" id="PRO_5026101602" evidence="3">
    <location>
        <begin position="20"/>
        <end position="387"/>
    </location>
</feature>
<dbReference type="Proteomes" id="UP000443153">
    <property type="component" value="Unassembled WGS sequence"/>
</dbReference>
<name>A0A6I2MLG9_9FLAO</name>
<evidence type="ECO:0000313" key="5">
    <source>
        <dbReference type="Proteomes" id="UP000443153"/>
    </source>
</evidence>
<sequence>MRYRLFFILIMFTFSRVIGQVSTETVGQLPMELNEYSGHIFFDGNLIAHNDSGNEPILYVLDTLSMQITKRVNVVNAENMDWEDITQDDDHIYVGDIGNNLGTRKDLVIYKILKGDFIGQDEVNAEIISFAFEDQENFDDNGESDWDAEALTVVNNELWIFTKQWVTQGTVGYSVPKEPGNHLAKRMDSYQVNGLVTGATYNELNNDLLFSAYSNTLQPFVIRIKDVDTSGIFDGTVEHISLDIDFAQVEAITAISAQRYFIGSEQFERSNLSISLNPTLYSLQFSPEEEVNEEEIPEEEESPNNDQEEDRLLLYGTYDSEVLSYDLLSDKSVLAQAIFDTSGKMVRFQLGADIENNNLYLNTLKSGVYYLTVYLGDKVLSEPFLAY</sequence>
<dbReference type="RefSeq" id="WP_154365166.1">
    <property type="nucleotide sequence ID" value="NZ_WKJH01000004.1"/>
</dbReference>
<evidence type="ECO:0000256" key="3">
    <source>
        <dbReference type="SAM" id="SignalP"/>
    </source>
</evidence>
<protein>
    <submittedName>
        <fullName evidence="4">T9SS type A sorting domain-containing protein</fullName>
    </submittedName>
</protein>
<dbReference type="InterPro" id="IPR026444">
    <property type="entry name" value="Secre_tail"/>
</dbReference>
<accession>A0A6I2MLG9</accession>
<feature type="region of interest" description="Disordered" evidence="2">
    <location>
        <begin position="287"/>
        <end position="308"/>
    </location>
</feature>
<dbReference type="OrthoDB" id="9798438at2"/>
<gene>
    <name evidence="4" type="ORF">GJ691_06840</name>
</gene>
<dbReference type="InterPro" id="IPR011047">
    <property type="entry name" value="Quinoprotein_ADH-like_sf"/>
</dbReference>
<dbReference type="EMBL" id="WKJH01000004">
    <property type="protein sequence ID" value="MRX63882.1"/>
    <property type="molecule type" value="Genomic_DNA"/>
</dbReference>
<evidence type="ECO:0000256" key="1">
    <source>
        <dbReference type="ARBA" id="ARBA00022729"/>
    </source>
</evidence>
<keyword evidence="1 3" id="KW-0732">Signal</keyword>
<reference evidence="4 5" key="1">
    <citation type="submission" date="2019-11" db="EMBL/GenBank/DDBJ databases">
        <title>Maribacter lutea sp. nov., a marine bacterium isolated from intertidal sand.</title>
        <authorList>
            <person name="Liu A."/>
        </authorList>
    </citation>
    <scope>NUCLEOTIDE SEQUENCE [LARGE SCALE GENOMIC DNA]</scope>
    <source>
        <strain evidence="4 5">RZ05</strain>
    </source>
</reference>